<sequence length="126" mass="13950">MVPWRIPGQLPPRLAIRWLRGRAHRLANALDPTPGVGPLPPECLHLASVESPNPGNIFRKWAMDMHHQGKQMNALANGRSISINAGGPDRIFGLADTDLFLSLTCRPMMLDFVTEWRLSEADYAAA</sequence>
<evidence type="ECO:0000313" key="2">
    <source>
        <dbReference type="Proteomes" id="UP000484988"/>
    </source>
</evidence>
<dbReference type="EMBL" id="BLLG01000006">
    <property type="protein sequence ID" value="GFH36483.1"/>
    <property type="molecule type" value="Genomic_DNA"/>
</dbReference>
<reference evidence="1 2" key="1">
    <citation type="submission" date="2020-02" db="EMBL/GenBank/DDBJ databases">
        <title>Whole Genome Shotgun Sequence of Streptomyces sp. strain CWH03.</title>
        <authorList>
            <person name="Dohra H."/>
            <person name="Kodani S."/>
            <person name="Yamamura H."/>
        </authorList>
    </citation>
    <scope>NUCLEOTIDE SEQUENCE [LARGE SCALE GENOMIC DNA]</scope>
    <source>
        <strain evidence="1 2">CWH03</strain>
    </source>
</reference>
<accession>A0A6A0AVU3</accession>
<dbReference type="AlphaFoldDB" id="A0A6A0AVU3"/>
<gene>
    <name evidence="1" type="ORF">SCWH03_27110</name>
</gene>
<evidence type="ECO:0000313" key="1">
    <source>
        <dbReference type="EMBL" id="GFH36483.1"/>
    </source>
</evidence>
<keyword evidence="2" id="KW-1185">Reference proteome</keyword>
<comment type="caution">
    <text evidence="1">The sequence shown here is derived from an EMBL/GenBank/DDBJ whole genome shotgun (WGS) entry which is preliminary data.</text>
</comment>
<name>A0A6A0AVU3_9ACTN</name>
<proteinExistence type="predicted"/>
<organism evidence="1 2">
    <name type="scientific">Streptomyces pacificus</name>
    <dbReference type="NCBI Taxonomy" id="2705029"/>
    <lineage>
        <taxon>Bacteria</taxon>
        <taxon>Bacillati</taxon>
        <taxon>Actinomycetota</taxon>
        <taxon>Actinomycetes</taxon>
        <taxon>Kitasatosporales</taxon>
        <taxon>Streptomycetaceae</taxon>
        <taxon>Streptomyces</taxon>
    </lineage>
</organism>
<protein>
    <submittedName>
        <fullName evidence="1">Uncharacterized protein</fullName>
    </submittedName>
</protein>
<dbReference type="Proteomes" id="UP000484988">
    <property type="component" value="Unassembled WGS sequence"/>
</dbReference>